<dbReference type="PANTHER" id="PTHR11802:SF472">
    <property type="entry name" value="SERINE CARBOXYPEPTIDASE CPVL-RELATED"/>
    <property type="match status" value="1"/>
</dbReference>
<dbReference type="PROSITE" id="PS00560">
    <property type="entry name" value="CARBOXYPEPT_SER_HIS"/>
    <property type="match status" value="1"/>
</dbReference>
<dbReference type="Pfam" id="PF00450">
    <property type="entry name" value="Peptidase_S10"/>
    <property type="match status" value="2"/>
</dbReference>
<dbReference type="GO" id="GO:0004180">
    <property type="term" value="F:carboxypeptidase activity"/>
    <property type="evidence" value="ECO:0007669"/>
    <property type="project" value="UniProtKB-KW"/>
</dbReference>
<dbReference type="Proteomes" id="UP001519460">
    <property type="component" value="Unassembled WGS sequence"/>
</dbReference>
<dbReference type="InterPro" id="IPR001563">
    <property type="entry name" value="Peptidase_S10"/>
</dbReference>
<evidence type="ECO:0008006" key="9">
    <source>
        <dbReference type="Google" id="ProtNLM"/>
    </source>
</evidence>
<sequence>MSEQRTQRKEKDFRAVAVGLTETMNPTRTASVLLTSLCLMLTRARANRELAHKDLVKRYTGYGVADAWAGVIWNRFPAEIYPLFLTPYIEAERIHEAQDRSRVRGLLHDDVESYSGYITVDKRYQSNMFFWFFPAKDPSNAPVLLWLNGGPGRSSLVGAMLENGPLAYTLLNRLKRRQYAWTKHFSMIYVDNPVGAGYSFTRDDAGLSRSKDDIARNLYSTLRQFFKLFPQYSKNDFYAGGQSYAGKYVPALGYYIHQQNHGQHPPEVRINFKGIYLGAGFCSPAKMMPVYPDFLFSMGFVSDSQRRQMKQNNIKLIADGLSGKRLLTVAATVSHDLLKALREDWMDASGTRLALHVGYAAQLDSLKAMNALQNEFLLDTATENAFLMDNYKVLHYSGNLDVIVNVPMTEAFLSSVPWSGQAEYNSSSLTRWFLGDDLAGFVTQINNFTRVIVRNSGHMVPNDQPERALIMMERFVFDKPFEKSVH</sequence>
<evidence type="ECO:0000256" key="5">
    <source>
        <dbReference type="ARBA" id="ARBA00022801"/>
    </source>
</evidence>
<evidence type="ECO:0000256" key="2">
    <source>
        <dbReference type="ARBA" id="ARBA00022645"/>
    </source>
</evidence>
<dbReference type="SUPFAM" id="SSF53474">
    <property type="entry name" value="alpha/beta-Hydrolases"/>
    <property type="match status" value="1"/>
</dbReference>
<reference evidence="7 8" key="1">
    <citation type="journal article" date="2023" name="Sci. Data">
        <title>Genome assembly of the Korean intertidal mud-creeper Batillaria attramentaria.</title>
        <authorList>
            <person name="Patra A.K."/>
            <person name="Ho P.T."/>
            <person name="Jun S."/>
            <person name="Lee S.J."/>
            <person name="Kim Y."/>
            <person name="Won Y.J."/>
        </authorList>
    </citation>
    <scope>NUCLEOTIDE SEQUENCE [LARGE SCALE GENOMIC DNA]</scope>
    <source>
        <strain evidence="7">Wonlab-2016</strain>
    </source>
</reference>
<keyword evidence="2" id="KW-0121">Carboxypeptidase</keyword>
<dbReference type="EMBL" id="JACVVK020000043">
    <property type="protein sequence ID" value="KAK7499593.1"/>
    <property type="molecule type" value="Genomic_DNA"/>
</dbReference>
<evidence type="ECO:0000256" key="4">
    <source>
        <dbReference type="ARBA" id="ARBA00022729"/>
    </source>
</evidence>
<comment type="similarity">
    <text evidence="1">Belongs to the peptidase S10 family.</text>
</comment>
<evidence type="ECO:0000256" key="6">
    <source>
        <dbReference type="ARBA" id="ARBA00023180"/>
    </source>
</evidence>
<gene>
    <name evidence="7" type="ORF">BaRGS_00009245</name>
</gene>
<dbReference type="AlphaFoldDB" id="A0ABD0LKG6"/>
<accession>A0ABD0LKG6</accession>
<evidence type="ECO:0000256" key="3">
    <source>
        <dbReference type="ARBA" id="ARBA00022670"/>
    </source>
</evidence>
<dbReference type="GO" id="GO:0006508">
    <property type="term" value="P:proteolysis"/>
    <property type="evidence" value="ECO:0007669"/>
    <property type="project" value="UniProtKB-KW"/>
</dbReference>
<keyword evidence="8" id="KW-1185">Reference proteome</keyword>
<dbReference type="PANTHER" id="PTHR11802">
    <property type="entry name" value="SERINE PROTEASE FAMILY S10 SERINE CARBOXYPEPTIDASE"/>
    <property type="match status" value="1"/>
</dbReference>
<proteinExistence type="inferred from homology"/>
<organism evidence="7 8">
    <name type="scientific">Batillaria attramentaria</name>
    <dbReference type="NCBI Taxonomy" id="370345"/>
    <lineage>
        <taxon>Eukaryota</taxon>
        <taxon>Metazoa</taxon>
        <taxon>Spiralia</taxon>
        <taxon>Lophotrochozoa</taxon>
        <taxon>Mollusca</taxon>
        <taxon>Gastropoda</taxon>
        <taxon>Caenogastropoda</taxon>
        <taxon>Sorbeoconcha</taxon>
        <taxon>Cerithioidea</taxon>
        <taxon>Batillariidae</taxon>
        <taxon>Batillaria</taxon>
    </lineage>
</organism>
<keyword evidence="6" id="KW-0325">Glycoprotein</keyword>
<evidence type="ECO:0000256" key="1">
    <source>
        <dbReference type="ARBA" id="ARBA00009431"/>
    </source>
</evidence>
<keyword evidence="4" id="KW-0732">Signal</keyword>
<comment type="caution">
    <text evidence="7">The sequence shown here is derived from an EMBL/GenBank/DDBJ whole genome shotgun (WGS) entry which is preliminary data.</text>
</comment>
<dbReference type="Gene3D" id="3.40.50.12670">
    <property type="match status" value="1"/>
</dbReference>
<protein>
    <recommendedName>
        <fullName evidence="9">Serine carboxypeptidase</fullName>
    </recommendedName>
</protein>
<dbReference type="InterPro" id="IPR029058">
    <property type="entry name" value="AB_hydrolase_fold"/>
</dbReference>
<evidence type="ECO:0000313" key="8">
    <source>
        <dbReference type="Proteomes" id="UP001519460"/>
    </source>
</evidence>
<keyword evidence="3" id="KW-0645">Protease</keyword>
<dbReference type="InterPro" id="IPR033124">
    <property type="entry name" value="Ser_caboxypep_his_AS"/>
</dbReference>
<dbReference type="PRINTS" id="PR00724">
    <property type="entry name" value="CRBOXYPTASEC"/>
</dbReference>
<name>A0ABD0LKG6_9CAEN</name>
<keyword evidence="5" id="KW-0378">Hydrolase</keyword>
<dbReference type="Gene3D" id="3.40.50.1820">
    <property type="entry name" value="alpha/beta hydrolase"/>
    <property type="match status" value="1"/>
</dbReference>
<evidence type="ECO:0000313" key="7">
    <source>
        <dbReference type="EMBL" id="KAK7499593.1"/>
    </source>
</evidence>